<dbReference type="GO" id="GO:0005813">
    <property type="term" value="C:centrosome"/>
    <property type="evidence" value="ECO:0007669"/>
    <property type="project" value="TreeGrafter"/>
</dbReference>
<gene>
    <name evidence="1" type="ORF">scyTo_0004595</name>
</gene>
<organism evidence="1 2">
    <name type="scientific">Scyliorhinus torazame</name>
    <name type="common">Cloudy catshark</name>
    <name type="synonym">Catulus torazame</name>
    <dbReference type="NCBI Taxonomy" id="75743"/>
    <lineage>
        <taxon>Eukaryota</taxon>
        <taxon>Metazoa</taxon>
        <taxon>Chordata</taxon>
        <taxon>Craniata</taxon>
        <taxon>Vertebrata</taxon>
        <taxon>Chondrichthyes</taxon>
        <taxon>Elasmobranchii</taxon>
        <taxon>Galeomorphii</taxon>
        <taxon>Galeoidea</taxon>
        <taxon>Carcharhiniformes</taxon>
        <taxon>Scyliorhinidae</taxon>
        <taxon>Scyliorhinus</taxon>
    </lineage>
</organism>
<dbReference type="OMA" id="DFPKCVE"/>
<dbReference type="STRING" id="75743.A0A401NU01"/>
<reference evidence="1 2" key="1">
    <citation type="journal article" date="2018" name="Nat. Ecol. Evol.">
        <title>Shark genomes provide insights into elasmobranch evolution and the origin of vertebrates.</title>
        <authorList>
            <person name="Hara Y"/>
            <person name="Yamaguchi K"/>
            <person name="Onimaru K"/>
            <person name="Kadota M"/>
            <person name="Koyanagi M"/>
            <person name="Keeley SD"/>
            <person name="Tatsumi K"/>
            <person name="Tanaka K"/>
            <person name="Motone F"/>
            <person name="Kageyama Y"/>
            <person name="Nozu R"/>
            <person name="Adachi N"/>
            <person name="Nishimura O"/>
            <person name="Nakagawa R"/>
            <person name="Tanegashima C"/>
            <person name="Kiyatake I"/>
            <person name="Matsumoto R"/>
            <person name="Murakumo K"/>
            <person name="Nishida K"/>
            <person name="Terakita A"/>
            <person name="Kuratani S"/>
            <person name="Sato K"/>
            <person name="Hyodo S Kuraku.S."/>
        </authorList>
    </citation>
    <scope>NUCLEOTIDE SEQUENCE [LARGE SCALE GENOMIC DNA]</scope>
</reference>
<dbReference type="AlphaFoldDB" id="A0A401NU01"/>
<dbReference type="Proteomes" id="UP000288216">
    <property type="component" value="Unassembled WGS sequence"/>
</dbReference>
<accession>A0A401NU01</accession>
<dbReference type="EMBL" id="BFAA01001366">
    <property type="protein sequence ID" value="GCB64373.1"/>
    <property type="molecule type" value="Genomic_DNA"/>
</dbReference>
<proteinExistence type="predicted"/>
<keyword evidence="2" id="KW-1185">Reference proteome</keyword>
<dbReference type="PANTHER" id="PTHR31393">
    <property type="entry name" value="C5ORF31"/>
    <property type="match status" value="1"/>
</dbReference>
<name>A0A401NU01_SCYTO</name>
<dbReference type="InterPro" id="IPR027886">
    <property type="entry name" value="SPMIP4"/>
</dbReference>
<evidence type="ECO:0000313" key="1">
    <source>
        <dbReference type="EMBL" id="GCB64373.1"/>
    </source>
</evidence>
<sequence>MRYEQYLETAPKVPRTPWGIEREYGGTGTLNLPDDHRPKAEPPTLMGKGHRHFGYGGYTLPGDVVIDQYYDLTQLKKSQLRSTDQLLPSAAEFALDQKQIQVPFPTEHPYYSHISKFAVFPNFLSPNDPHTGVRAGQLLPINPDMPARSHDVTVTKKIKGFPYRHEIQKIATQPKGIAWPGQEGYSQYPKSAKEQKQVYPIPPKLIAPNRSERSIENIISERSANILKNLEKSHWLTTYKREFTGSGPMNPVQLDDYVDKTIAKVTGKSDYFTELKEQSHPAFIPNPPLRPLKDKVSCKKVFTDDDIDYQYAVVPPTSPIEPAHDSFHAKSQVPICETDPKPSIEPVTCKDKENLKSWQNRRCQTAMSASTSHPDYDMHLLRYKVQQMKDYDKPCAFYQHQAERMMDCWATPVLSVDPACRITDFEHAQSLWKRPKSVQDEIYSYIDLPQSKLFGFTSNEKHMALSKPAPSRVENDEENAKCRKEVNLASGDTRANCISYASGNEEMFESIQQPQVGKTDMLICDDPKLQVSKLKFPYGFNKTEVHKHLDEIAPEKNMDYRENIFSGRRHTFFGLNSSYFHNGTL</sequence>
<protein>
    <submittedName>
        <fullName evidence="1">Uncharacterized protein</fullName>
    </submittedName>
</protein>
<dbReference type="PANTHER" id="PTHR31393:SF2">
    <property type="entry name" value="CHROMOSOME 7 OPEN READING FRAME 31"/>
    <property type="match status" value="1"/>
</dbReference>
<dbReference type="OrthoDB" id="10040207at2759"/>
<comment type="caution">
    <text evidence="1">The sequence shown here is derived from an EMBL/GenBank/DDBJ whole genome shotgun (WGS) entry which is preliminary data.</text>
</comment>
<evidence type="ECO:0000313" key="2">
    <source>
        <dbReference type="Proteomes" id="UP000288216"/>
    </source>
</evidence>
<dbReference type="Pfam" id="PF15093">
    <property type="entry name" value="SPMIP4-like"/>
    <property type="match status" value="1"/>
</dbReference>